<feature type="transmembrane region" description="Helical" evidence="1">
    <location>
        <begin position="250"/>
        <end position="275"/>
    </location>
</feature>
<dbReference type="GO" id="GO:0016740">
    <property type="term" value="F:transferase activity"/>
    <property type="evidence" value="ECO:0007669"/>
    <property type="project" value="UniProtKB-KW"/>
</dbReference>
<dbReference type="EMBL" id="CP061799">
    <property type="protein sequence ID" value="QTA81904.1"/>
    <property type="molecule type" value="Genomic_DNA"/>
</dbReference>
<evidence type="ECO:0000313" key="3">
    <source>
        <dbReference type="EMBL" id="QTA81904.1"/>
    </source>
</evidence>
<feature type="transmembrane region" description="Helical" evidence="1">
    <location>
        <begin position="287"/>
        <end position="306"/>
    </location>
</feature>
<dbReference type="PANTHER" id="PTHR10859:SF105">
    <property type="entry name" value="DOLICHYL-PHOSPHATE BETA-D-MANNOSYLTRANSFERASE"/>
    <property type="match status" value="1"/>
</dbReference>
<evidence type="ECO:0000259" key="2">
    <source>
        <dbReference type="Pfam" id="PF00535"/>
    </source>
</evidence>
<dbReference type="InterPro" id="IPR001173">
    <property type="entry name" value="Glyco_trans_2-like"/>
</dbReference>
<dbReference type="AlphaFoldDB" id="A0A975BA91"/>
<dbReference type="Gene3D" id="3.90.550.10">
    <property type="entry name" value="Spore Coat Polysaccharide Biosynthesis Protein SpsA, Chain A"/>
    <property type="match status" value="1"/>
</dbReference>
<dbReference type="RefSeq" id="WP_207687885.1">
    <property type="nucleotide sequence ID" value="NZ_CP061799.1"/>
</dbReference>
<dbReference type="InterPro" id="IPR029044">
    <property type="entry name" value="Nucleotide-diphossugar_trans"/>
</dbReference>
<dbReference type="GO" id="GO:0006487">
    <property type="term" value="P:protein N-linked glycosylation"/>
    <property type="evidence" value="ECO:0007669"/>
    <property type="project" value="TreeGrafter"/>
</dbReference>
<sequence>MYKGKSICIVVPAYNESTQISKVIETMPDFIDKIVIVDDKSKDNTVEIVKLFQQENEKIVLIEHKINQGCGGALASGYKWAKENNMDVAVRMDGDGQMNPDDLSALLDPVVEGRADYSKGNRLITGEAYKKIPKIRYFGNAFLSLLTKIASGYWHIADSQSGYTVINKKALHAIDWDKMYKRYGQPNDILVRLNIYNFKIADIPVEPVYNVGEKSGIKIKKVIFTIGWLLIRMFLWRMKEKYIIRDFHPLIFFYIMGGMFSIAAVILFSRVFYYWIFTNYIPQINALAAMFSFMSASQFILFAMWFDMECNKHLKP</sequence>
<reference evidence="3" key="1">
    <citation type="journal article" date="2021" name="Microb. Physiol.">
        <title>Proteogenomic Insights into the Physiology of Marine, Sulfate-Reducing, Filamentous Desulfonema limicola and Desulfonema magnum.</title>
        <authorList>
            <person name="Schnaars V."/>
            <person name="Wohlbrand L."/>
            <person name="Scheve S."/>
            <person name="Hinrichs C."/>
            <person name="Reinhardt R."/>
            <person name="Rabus R."/>
        </authorList>
    </citation>
    <scope>NUCLEOTIDE SEQUENCE</scope>
    <source>
        <strain evidence="3">5ac10</strain>
    </source>
</reference>
<name>A0A975BA91_9BACT</name>
<keyword evidence="1" id="KW-0472">Membrane</keyword>
<organism evidence="3 4">
    <name type="scientific">Desulfonema limicola</name>
    <dbReference type="NCBI Taxonomy" id="45656"/>
    <lineage>
        <taxon>Bacteria</taxon>
        <taxon>Pseudomonadati</taxon>
        <taxon>Thermodesulfobacteriota</taxon>
        <taxon>Desulfobacteria</taxon>
        <taxon>Desulfobacterales</taxon>
        <taxon>Desulfococcaceae</taxon>
        <taxon>Desulfonema</taxon>
    </lineage>
</organism>
<dbReference type="Proteomes" id="UP000663720">
    <property type="component" value="Chromosome"/>
</dbReference>
<keyword evidence="1" id="KW-1133">Transmembrane helix</keyword>
<dbReference type="KEGG" id="dli:dnl_42610"/>
<dbReference type="PANTHER" id="PTHR10859">
    <property type="entry name" value="GLYCOSYL TRANSFERASE"/>
    <property type="match status" value="1"/>
</dbReference>
<proteinExistence type="predicted"/>
<keyword evidence="1" id="KW-0812">Transmembrane</keyword>
<protein>
    <submittedName>
        <fullName evidence="3">Glycosyl transferase family II domain-containing protein</fullName>
    </submittedName>
</protein>
<feature type="domain" description="Glycosyltransferase 2-like" evidence="2">
    <location>
        <begin position="8"/>
        <end position="172"/>
    </location>
</feature>
<accession>A0A975BA91</accession>
<evidence type="ECO:0000313" key="4">
    <source>
        <dbReference type="Proteomes" id="UP000663720"/>
    </source>
</evidence>
<keyword evidence="4" id="KW-1185">Reference proteome</keyword>
<keyword evidence="3" id="KW-0808">Transferase</keyword>
<dbReference type="CDD" id="cd04179">
    <property type="entry name" value="DPM_DPG-synthase_like"/>
    <property type="match status" value="1"/>
</dbReference>
<evidence type="ECO:0000256" key="1">
    <source>
        <dbReference type="SAM" id="Phobius"/>
    </source>
</evidence>
<gene>
    <name evidence="3" type="ORF">dnl_42610</name>
</gene>
<dbReference type="Pfam" id="PF00535">
    <property type="entry name" value="Glycos_transf_2"/>
    <property type="match status" value="1"/>
</dbReference>
<dbReference type="SUPFAM" id="SSF53448">
    <property type="entry name" value="Nucleotide-diphospho-sugar transferases"/>
    <property type="match status" value="1"/>
</dbReference>